<proteinExistence type="predicted"/>
<evidence type="ECO:0000313" key="3">
    <source>
        <dbReference type="Proteomes" id="UP000540423"/>
    </source>
</evidence>
<organism evidence="2 3">
    <name type="scientific">Streptomyces candidus</name>
    <dbReference type="NCBI Taxonomy" id="67283"/>
    <lineage>
        <taxon>Bacteria</taxon>
        <taxon>Bacillati</taxon>
        <taxon>Actinomycetota</taxon>
        <taxon>Actinomycetes</taxon>
        <taxon>Kitasatosporales</taxon>
        <taxon>Streptomycetaceae</taxon>
        <taxon>Streptomyces</taxon>
    </lineage>
</organism>
<evidence type="ECO:0000256" key="1">
    <source>
        <dbReference type="SAM" id="Phobius"/>
    </source>
</evidence>
<keyword evidence="1" id="KW-1133">Transmembrane helix</keyword>
<feature type="transmembrane region" description="Helical" evidence="1">
    <location>
        <begin position="97"/>
        <end position="116"/>
    </location>
</feature>
<dbReference type="Proteomes" id="UP000540423">
    <property type="component" value="Unassembled WGS sequence"/>
</dbReference>
<keyword evidence="1" id="KW-0472">Membrane</keyword>
<sequence>MAIQERGATVGAAVWWPYEVHRCGRQALALPVVAALLAYAAGSADSATGLLLGRSVLSCALPAAAALACAAVVARERMPELHLSLPTRYARTVARRLCWPAAVTASAAIVLVAALAATGRRALDDPLVLLWELTGLTSLLSGGAVWATARSGSAAPAAGLVTALVLAKLLLLDRVVSGAAQALPALLAGILLTVRALRALDPGRAGEPPRTPTTEGPRT</sequence>
<name>A0A7X0HCN0_9ACTN</name>
<accession>A0A7X0HCN0</accession>
<comment type="caution">
    <text evidence="2">The sequence shown here is derived from an EMBL/GenBank/DDBJ whole genome shotgun (WGS) entry which is preliminary data.</text>
</comment>
<dbReference type="EMBL" id="JACHEM010000003">
    <property type="protein sequence ID" value="MBB6435125.1"/>
    <property type="molecule type" value="Genomic_DNA"/>
</dbReference>
<reference evidence="2 3" key="1">
    <citation type="submission" date="2020-08" db="EMBL/GenBank/DDBJ databases">
        <title>Genomic Encyclopedia of Type Strains, Phase IV (KMG-IV): sequencing the most valuable type-strain genomes for metagenomic binning, comparative biology and taxonomic classification.</title>
        <authorList>
            <person name="Goeker M."/>
        </authorList>
    </citation>
    <scope>NUCLEOTIDE SEQUENCE [LARGE SCALE GENOMIC DNA]</scope>
    <source>
        <strain evidence="2 3">DSM 40141</strain>
    </source>
</reference>
<gene>
    <name evidence="2" type="ORF">HNQ79_001576</name>
</gene>
<dbReference type="RefSeq" id="WP_221507453.1">
    <property type="nucleotide sequence ID" value="NZ_BNBN01000004.1"/>
</dbReference>
<keyword evidence="1" id="KW-0812">Transmembrane</keyword>
<keyword evidence="3" id="KW-1185">Reference proteome</keyword>
<protein>
    <submittedName>
        <fullName evidence="2">Uncharacterized protein</fullName>
    </submittedName>
</protein>
<dbReference type="AlphaFoldDB" id="A0A7X0HCN0"/>
<evidence type="ECO:0000313" key="2">
    <source>
        <dbReference type="EMBL" id="MBB6435125.1"/>
    </source>
</evidence>